<feature type="compositionally biased region" description="Gly residues" evidence="5">
    <location>
        <begin position="1752"/>
        <end position="1766"/>
    </location>
</feature>
<dbReference type="PANTHER" id="PTHR10037:SF62">
    <property type="entry name" value="SODIUM CHANNEL PROTEIN 60E"/>
    <property type="match status" value="1"/>
</dbReference>
<gene>
    <name evidence="8" type="ORF">HXX76_008531</name>
</gene>
<feature type="transmembrane region" description="Helical" evidence="6">
    <location>
        <begin position="801"/>
        <end position="822"/>
    </location>
</feature>
<accession>A0A835SWJ3</accession>
<feature type="compositionally biased region" description="Low complexity" evidence="5">
    <location>
        <begin position="1052"/>
        <end position="1097"/>
    </location>
</feature>
<dbReference type="Proteomes" id="UP000650467">
    <property type="component" value="Unassembled WGS sequence"/>
</dbReference>
<dbReference type="EMBL" id="JAEHOC010000020">
    <property type="protein sequence ID" value="KAG2432797.1"/>
    <property type="molecule type" value="Genomic_DNA"/>
</dbReference>
<feature type="region of interest" description="Disordered" evidence="5">
    <location>
        <begin position="979"/>
        <end position="1097"/>
    </location>
</feature>
<dbReference type="Pfam" id="PF00520">
    <property type="entry name" value="Ion_trans"/>
    <property type="match status" value="4"/>
</dbReference>
<evidence type="ECO:0000256" key="1">
    <source>
        <dbReference type="ARBA" id="ARBA00004141"/>
    </source>
</evidence>
<feature type="region of interest" description="Disordered" evidence="5">
    <location>
        <begin position="2415"/>
        <end position="2458"/>
    </location>
</feature>
<feature type="transmembrane region" description="Helical" evidence="6">
    <location>
        <begin position="569"/>
        <end position="587"/>
    </location>
</feature>
<feature type="compositionally biased region" description="Polar residues" evidence="5">
    <location>
        <begin position="1031"/>
        <end position="1047"/>
    </location>
</feature>
<feature type="transmembrane region" description="Helical" evidence="6">
    <location>
        <begin position="1538"/>
        <end position="1559"/>
    </location>
</feature>
<feature type="region of interest" description="Disordered" evidence="5">
    <location>
        <begin position="2368"/>
        <end position="2396"/>
    </location>
</feature>
<protein>
    <recommendedName>
        <fullName evidence="7">Ion transport domain-containing protein</fullName>
    </recommendedName>
</protein>
<feature type="transmembrane region" description="Helical" evidence="6">
    <location>
        <begin position="2869"/>
        <end position="2886"/>
    </location>
</feature>
<feature type="domain" description="Ion transport" evidence="7">
    <location>
        <begin position="567"/>
        <end position="829"/>
    </location>
</feature>
<feature type="compositionally biased region" description="Low complexity" evidence="5">
    <location>
        <begin position="884"/>
        <end position="893"/>
    </location>
</feature>
<evidence type="ECO:0000256" key="3">
    <source>
        <dbReference type="ARBA" id="ARBA00022989"/>
    </source>
</evidence>
<feature type="region of interest" description="Disordered" evidence="5">
    <location>
        <begin position="326"/>
        <end position="450"/>
    </location>
</feature>
<comment type="caution">
    <text evidence="8">The sequence shown here is derived from an EMBL/GenBank/DDBJ whole genome shotgun (WGS) entry which is preliminary data.</text>
</comment>
<feature type="region of interest" description="Disordered" evidence="5">
    <location>
        <begin position="1799"/>
        <end position="1818"/>
    </location>
</feature>
<feature type="compositionally biased region" description="Basic and acidic residues" evidence="5">
    <location>
        <begin position="81"/>
        <end position="106"/>
    </location>
</feature>
<dbReference type="InterPro" id="IPR043203">
    <property type="entry name" value="VGCC_Ca_Na"/>
</dbReference>
<feature type="compositionally biased region" description="Low complexity" evidence="5">
    <location>
        <begin position="1940"/>
        <end position="1972"/>
    </location>
</feature>
<feature type="transmembrane region" description="Helical" evidence="6">
    <location>
        <begin position="639"/>
        <end position="658"/>
    </location>
</feature>
<feature type="transmembrane region" description="Helical" evidence="6">
    <location>
        <begin position="3253"/>
        <end position="3272"/>
    </location>
</feature>
<feature type="transmembrane region" description="Helical" evidence="6">
    <location>
        <begin position="1627"/>
        <end position="1646"/>
    </location>
</feature>
<dbReference type="SUPFAM" id="SSF81324">
    <property type="entry name" value="Voltage-gated potassium channels"/>
    <property type="match status" value="4"/>
</dbReference>
<evidence type="ECO:0000256" key="2">
    <source>
        <dbReference type="ARBA" id="ARBA00022692"/>
    </source>
</evidence>
<feature type="region of interest" description="Disordered" evidence="5">
    <location>
        <begin position="1895"/>
        <end position="2356"/>
    </location>
</feature>
<feature type="domain" description="Ion transport" evidence="7">
    <location>
        <begin position="1468"/>
        <end position="1696"/>
    </location>
</feature>
<feature type="compositionally biased region" description="Basic and acidic residues" evidence="5">
    <location>
        <begin position="1"/>
        <end position="11"/>
    </location>
</feature>
<evidence type="ECO:0000259" key="7">
    <source>
        <dbReference type="Pfam" id="PF00520"/>
    </source>
</evidence>
<feature type="region of interest" description="Disordered" evidence="5">
    <location>
        <begin position="1240"/>
        <end position="1421"/>
    </location>
</feature>
<keyword evidence="9" id="KW-1185">Reference proteome</keyword>
<dbReference type="Gene3D" id="1.10.238.10">
    <property type="entry name" value="EF-hand"/>
    <property type="match status" value="1"/>
</dbReference>
<feature type="compositionally biased region" description="Acidic residues" evidence="5">
    <location>
        <begin position="2042"/>
        <end position="2053"/>
    </location>
</feature>
<evidence type="ECO:0000256" key="4">
    <source>
        <dbReference type="ARBA" id="ARBA00023136"/>
    </source>
</evidence>
<feature type="region of interest" description="Disordered" evidence="5">
    <location>
        <begin position="3846"/>
        <end position="3873"/>
    </location>
</feature>
<feature type="compositionally biased region" description="Low complexity" evidence="5">
    <location>
        <begin position="1767"/>
        <end position="1779"/>
    </location>
</feature>
<feature type="transmembrane region" description="Helical" evidence="6">
    <location>
        <begin position="3218"/>
        <end position="3241"/>
    </location>
</feature>
<feature type="transmembrane region" description="Helical" evidence="6">
    <location>
        <begin position="1667"/>
        <end position="1690"/>
    </location>
</feature>
<feature type="compositionally biased region" description="Low complexity" evidence="5">
    <location>
        <begin position="2212"/>
        <end position="2228"/>
    </location>
</feature>
<evidence type="ECO:0000313" key="8">
    <source>
        <dbReference type="EMBL" id="KAG2432797.1"/>
    </source>
</evidence>
<keyword evidence="3 6" id="KW-1133">Transmembrane helix</keyword>
<feature type="compositionally biased region" description="Low complexity" evidence="5">
    <location>
        <begin position="2303"/>
        <end position="2317"/>
    </location>
</feature>
<dbReference type="InterPro" id="IPR027359">
    <property type="entry name" value="Volt_channel_dom_sf"/>
</dbReference>
<feature type="compositionally biased region" description="Low complexity" evidence="5">
    <location>
        <begin position="1013"/>
        <end position="1030"/>
    </location>
</feature>
<feature type="domain" description="Ion transport" evidence="7">
    <location>
        <begin position="2864"/>
        <end position="3133"/>
    </location>
</feature>
<feature type="transmembrane region" description="Helical" evidence="6">
    <location>
        <begin position="679"/>
        <end position="707"/>
    </location>
</feature>
<reference evidence="8" key="1">
    <citation type="journal article" date="2020" name="bioRxiv">
        <title>Comparative genomics of Chlamydomonas.</title>
        <authorList>
            <person name="Craig R.J."/>
            <person name="Hasan A.R."/>
            <person name="Ness R.W."/>
            <person name="Keightley P.D."/>
        </authorList>
    </citation>
    <scope>NUCLEOTIDE SEQUENCE</scope>
    <source>
        <strain evidence="8">SAG 7.73</strain>
    </source>
</reference>
<feature type="transmembrane region" description="Helical" evidence="6">
    <location>
        <begin position="2985"/>
        <end position="3010"/>
    </location>
</feature>
<comment type="subcellular location">
    <subcellularLocation>
        <location evidence="1">Membrane</location>
        <topology evidence="1">Multi-pass membrane protein</topology>
    </subcellularLocation>
</comment>
<name>A0A835SWJ3_CHLIN</name>
<feature type="compositionally biased region" description="Basic and acidic residues" evidence="5">
    <location>
        <begin position="210"/>
        <end position="240"/>
    </location>
</feature>
<dbReference type="FunFam" id="1.20.120.350:FF:000095">
    <property type="entry name" value="Voltage-gated Ca2+ channel, alpha subunit"/>
    <property type="match status" value="2"/>
</dbReference>
<keyword evidence="2 6" id="KW-0812">Transmembrane</keyword>
<evidence type="ECO:0000313" key="9">
    <source>
        <dbReference type="Proteomes" id="UP000650467"/>
    </source>
</evidence>
<feature type="compositionally biased region" description="Low complexity" evidence="5">
    <location>
        <begin position="2241"/>
        <end position="2278"/>
    </location>
</feature>
<feature type="transmembrane region" description="Helical" evidence="6">
    <location>
        <begin position="2936"/>
        <end position="2964"/>
    </location>
</feature>
<dbReference type="Gene3D" id="1.10.287.70">
    <property type="match status" value="4"/>
</dbReference>
<feature type="transmembrane region" description="Helical" evidence="6">
    <location>
        <begin position="1470"/>
        <end position="1488"/>
    </location>
</feature>
<feature type="transmembrane region" description="Helical" evidence="6">
    <location>
        <begin position="2898"/>
        <end position="2916"/>
    </location>
</feature>
<feature type="transmembrane region" description="Helical" evidence="6">
    <location>
        <begin position="1500"/>
        <end position="1526"/>
    </location>
</feature>
<keyword evidence="4 6" id="KW-0472">Membrane</keyword>
<feature type="region of interest" description="Disordered" evidence="5">
    <location>
        <begin position="1730"/>
        <end position="1787"/>
    </location>
</feature>
<feature type="compositionally biased region" description="Polar residues" evidence="5">
    <location>
        <begin position="2231"/>
        <end position="2240"/>
    </location>
</feature>
<feature type="transmembrane region" description="Helical" evidence="6">
    <location>
        <begin position="1589"/>
        <end position="1615"/>
    </location>
</feature>
<feature type="transmembrane region" description="Helical" evidence="6">
    <location>
        <begin position="599"/>
        <end position="619"/>
    </location>
</feature>
<organism evidence="8 9">
    <name type="scientific">Chlamydomonas incerta</name>
    <dbReference type="NCBI Taxonomy" id="51695"/>
    <lineage>
        <taxon>Eukaryota</taxon>
        <taxon>Viridiplantae</taxon>
        <taxon>Chlorophyta</taxon>
        <taxon>core chlorophytes</taxon>
        <taxon>Chlorophyceae</taxon>
        <taxon>CS clade</taxon>
        <taxon>Chlamydomonadales</taxon>
        <taxon>Chlamydomonadaceae</taxon>
        <taxon>Chlamydomonas</taxon>
    </lineage>
</organism>
<feature type="compositionally biased region" description="Basic and acidic residues" evidence="5">
    <location>
        <begin position="141"/>
        <end position="190"/>
    </location>
</feature>
<feature type="region of interest" description="Disordered" evidence="5">
    <location>
        <begin position="884"/>
        <end position="941"/>
    </location>
</feature>
<feature type="compositionally biased region" description="Basic and acidic residues" evidence="5">
    <location>
        <begin position="915"/>
        <end position="924"/>
    </location>
</feature>
<feature type="transmembrane region" description="Helical" evidence="6">
    <location>
        <begin position="3399"/>
        <end position="3423"/>
    </location>
</feature>
<dbReference type="FunFam" id="1.10.287.70:FF:000300">
    <property type="entry name" value="Voltage-gated Ca2+ channel, alpha subunit"/>
    <property type="match status" value="1"/>
</dbReference>
<evidence type="ECO:0000256" key="5">
    <source>
        <dbReference type="SAM" id="MobiDB-lite"/>
    </source>
</evidence>
<feature type="compositionally biased region" description="Low complexity" evidence="5">
    <location>
        <begin position="2558"/>
        <end position="2586"/>
    </location>
</feature>
<feature type="domain" description="Ion transport" evidence="7">
    <location>
        <begin position="3183"/>
        <end position="3433"/>
    </location>
</feature>
<feature type="compositionally biased region" description="Low complexity" evidence="5">
    <location>
        <begin position="1255"/>
        <end position="1286"/>
    </location>
</feature>
<dbReference type="PANTHER" id="PTHR10037">
    <property type="entry name" value="VOLTAGE-GATED CATION CHANNEL CALCIUM AND SODIUM"/>
    <property type="match status" value="1"/>
</dbReference>
<feature type="compositionally biased region" description="Basic and acidic residues" evidence="5">
    <location>
        <begin position="2720"/>
        <end position="2735"/>
    </location>
</feature>
<feature type="transmembrane region" description="Helical" evidence="6">
    <location>
        <begin position="3309"/>
        <end position="3334"/>
    </location>
</feature>
<feature type="region of interest" description="Disordered" evidence="5">
    <location>
        <begin position="1"/>
        <end position="275"/>
    </location>
</feature>
<feature type="compositionally biased region" description="Low complexity" evidence="5">
    <location>
        <begin position="2073"/>
        <end position="2096"/>
    </location>
</feature>
<dbReference type="InterPro" id="IPR005821">
    <property type="entry name" value="Ion_trans_dom"/>
</dbReference>
<dbReference type="OrthoDB" id="416585at2759"/>
<feature type="region of interest" description="Disordered" evidence="5">
    <location>
        <begin position="2500"/>
        <end position="2649"/>
    </location>
</feature>
<feature type="compositionally biased region" description="Polar residues" evidence="5">
    <location>
        <begin position="2345"/>
        <end position="2355"/>
    </location>
</feature>
<feature type="region of interest" description="Disordered" evidence="5">
    <location>
        <begin position="1111"/>
        <end position="1130"/>
    </location>
</feature>
<feature type="transmembrane region" description="Helical" evidence="6">
    <location>
        <begin position="770"/>
        <end position="789"/>
    </location>
</feature>
<feature type="region of interest" description="Disordered" evidence="5">
    <location>
        <begin position="476"/>
        <end position="522"/>
    </location>
</feature>
<feature type="compositionally biased region" description="Low complexity" evidence="5">
    <location>
        <begin position="191"/>
        <end position="206"/>
    </location>
</feature>
<proteinExistence type="predicted"/>
<feature type="transmembrane region" description="Helical" evidence="6">
    <location>
        <begin position="3102"/>
        <end position="3126"/>
    </location>
</feature>
<feature type="transmembrane region" description="Helical" evidence="6">
    <location>
        <begin position="3185"/>
        <end position="3206"/>
    </location>
</feature>
<feature type="compositionally biased region" description="Low complexity" evidence="5">
    <location>
        <begin position="2000"/>
        <end position="2011"/>
    </location>
</feature>
<dbReference type="GO" id="GO:0001518">
    <property type="term" value="C:voltage-gated sodium channel complex"/>
    <property type="evidence" value="ECO:0007669"/>
    <property type="project" value="TreeGrafter"/>
</dbReference>
<feature type="region of interest" description="Disordered" evidence="5">
    <location>
        <begin position="2694"/>
        <end position="2826"/>
    </location>
</feature>
<sequence>MSTRDPPEVSRKGSSPFISPRVNAPNVGLYKAPLTKPRPRAPERDKPGGDNAKPKASSLFEALKAQNPEVDESELLQGSDLQEKQRKYLQEKNQQKVLARLERRTEVGPGGHALGGRKRSSELGEQAGPPDGHEHHHTHHHGGEHDGARRSLEKRPSDNRRGSQEQRRGSQEQRRSSLEMRRRSQDRRASLEAAEAAPAAEQSGASLPRHGPEAPPEGRRSEDRRRSEERRRSVERRRSNDAASQGEGAGGSGWRASSPAPAATSAEAQAQAQADAALRLAQDPKLQAAYDSYMASQLMSSLTEDELLAATSALGAVHKAYASVNGMRRPTSPAPGLAVEGAGPSGSKQHAGQGAEGPPPAGAVADARRKRRSSGASSTDLLGEGAAERERSVARSGHSASARPDSSLAARRDSKAEAGRGTPPPQHPVLPAGKVPLLDSDDEDFGRPPLPMSAAAVAAALALVEVKPLADHIKRDDEHLPPLLGPPPGAPPPPPPPPGAPGAAGAAAAAGGGGGVGAADVTKDKKDGAVQRLDTDNSVGTYEEFGDLEQYSWLRRVCIKMCSNPDFEMVVTAIIFANCVTLCLYDPRHPETSGLNMKLFWAELAFNICFSIEMLLRVISMGSLVAYIRRPWNQFDTFMVVAGYTVFVPGNSSAVNAIRALRALRPLRTITRFESLRGVIVCFLEAIPLLASVGGLLIFFVFLYAVAAVQLFPKTYHNTCLDAEGVPLNMGEDPDMFGCGGRGQCPANYTCTLLQEQHVVNVAGFDNTGLAMLSVWQALTLTGWVFMMYRTIDTYSLVVVIYYITLVVIGAYFVLNLFLAVLKIKFAKAQTLFHNQLALQRGKARRNSIMTFMSRVQSKWTEYSSKRSQASSLNSRLTSAISSKMSSVASAGSPRMSADGKDEEGEGKPKRRSSKDKLDKEKGHAGKRRGSADGSAYEQRSADGFLPGSVAAEGMGEEIVGGARARVEVGGAGAYLAAGKGAGSLQASREGTRDGVGSKGEWTLLEPPPRPGSPAGASRSAVRSAMAGSRPSSGTPSGQVLSRSSSRVAFMTAPGEPAEPAAPAAPPTASAAAGATSPRASAGQLSDPSPRTPTRIPSRLGRVALAEAGSGADVPQLGGPVAEASELGLHPGSDTEALMALPHRGDAAAGALSRHATGLASGGAPRSSCVTPSSVLLGPATGCIAGDSRRSTLDSQVAAAAPVPALGVGSRLAALLPAFMTSAAAGASVTPRWWDNAAWVPGAGSDSDTQTGNLAASAAGQRQSPGGGASSRARAAPLLLQSSPSGRDNGWVGPGPVAEGVRFAGGDDEPGNESDHPSARAGARAGGAGGVRFGDEPQPGPGDRGSDPTSPHLGAGEYTHRSSGGAGGVNGEIMHSPHEARTGSGLPGPPAAGGGMGGRTSSADGLRPAPSNELGERTYSAAPSSMGATNVAMIVMSPAEFDEFIADHPYAQRQYLRLQYRVRIFVNHNLFNQFFMLLIFLNTIFLSMEYHNQPDSLTKALNVSNLTLTVLFTIEMILKLFGLGFWDYIRDGFNIFDALVVTISLLEIVLSSVAGLNAIRALRVLKALRVLRLFKLFRYMQSLRRIGEVLLSAASSFMAIATLLILFWMVFAIVGMHVFGDKDLDTYPWPNFSTFLFSLVATWNVLNLENWQNLMYATIRQTDYASSLFFVMWIVIGRYIFLTLFLAVTLEAFEAKYDPNAVRQGANKTGISSVLGSLRSGLSSLRSGMSSVRSSLRGSGKGQSPPDSPRGPKGGGGGGGPKGGGAAAAAKQPEQAKGPAGPGGKGAAVAAVPNILDTMSDMSDAGRDSTLGYADPVPQPPVLRPGIGYLADAQAVAAAEAAADPDAPRVNMKKMYTIKEWIDTGNFEVLKDGGGKEGAAAPAADASASGAVGAADALKAEPSTARSLKGEPSGVRSNGPSEPAAEAGNSKPARGMSIIDDSAAQSPASSDAAGDNSASGEAKASGAASGPARPVAEGLETVRPDPTALPPSSSMGGGRSSLTGLRSNGGSPSPTWAGTGSRGRIESINRNIRRSLEGFTAEAEEAEDGEDGDAAAGPRRHVLRGPSPLGGFAPSSASGGVPHGGAAAAARNSTSGMDGGELILTHGRSVRVGAGSPGNWGRSSIDLGASRSGSRNQQLPDSASGAAPAGGGRASESAQASRSHSVAVRQPANYVPPPSAPAPLRGGGLSPDLMRMAGSFGDESSSDDDGAGRPAAASVAKAGVPALATAGSLNTPGLRSTATTTVTTASAAEAQRQQQQQQQQLAARSSASQQPLAAHDSSDDLLGSFMDPLHLAQPHTGRPPAAASGPAIAATSSIFAPTKPLPSPQAGGLQPAAPQPRLSLGQHQSESTSGNDVVMATFGDMSAVFAQAPAEPQQGRADQPQQEHPSDASRLSFELEGVTALAGWSASAVSAHRARRSSMTAPRRHDGPAPAPAAEPQSGDAGAGTAGSPVSAEDGSLMALAGELAAALKAENVPQPGAAGDSDAVAAFHAPPLSTEASAMTTGGAVGLLSASEGTSLQPTPRLREPEPAAGAHPHADRPAAVPALHLEGVGHGAPSAGLHATSAAAAAAAASSAFGSSGSKATEGVPPAAASLQDSAHSMSTSDRNRLGSGRGAIGAGTGAENMLPKAPSTRIPPGEEPLQNFEAYLPPGEALSRAATSNLAARDVAVKEAAAASGLLDDTLGERIRTAAAAARHNREQTQEEEDELIFGLQPIRGDSKDASRRSSHDGVPRRPGSGRSGRDQKAPSPVPGGGKGDEGEEGEDASRRGDKGPPLQRISEAGSVASRADSVDSRASGGSRASSGGAHGSADEDADDKGDKKRKRFRKKRRASILIEGTGKAFWIWDEDHPWRENTYWFVTHKRFEYAMFAVILANCVTLALENPYIVPGSPLDKALVWSNVGFTIIFAVEALLKAFAYTFTAYIKRVTNQVDFLIVVSSVLEIILLTITTSVGAVSALRVLRAFKPLRLLTRSAGMRLVFKSVTMSLMSMANVSVVCILFFLIFAILGVQLFSGRFYRCNDDTVAGQIECVGNFTDPLTNSTLDRHWSNDFPNFDNTGNALLCCFITATLNGYTEIMVNAMSAPQEVGVQPKQFINPGAFFWFFGFIVVCAFTLLNLYVGVIFSQFSKIRMLSETGSAFLTTDQNEWAELTKMVFRLKPPEKSQLPTSRLRRFCYQLVHHKYFDIFILAIILINVGFLAATWYGEPLSYTRQKELANIVFMSIFAAEAILKIFALGWLGYFKVSWNKLDFVLLVLGLLDLVVSMLQSNFLRILRVFRVQKLIALVRVARFAQVVKSVKGIQSLFSTLIYSLPAFGNVGALIGLFFFMYAYVGTFLFGEVVEGETLNRHVNFHDFFQSLLVLMRVATGDNWTGIMFDCMVMPPDCDRSAGNCGSYLAIPYFLSFVLLISVILLNLFTAVIIETFEKTHEQEEWKLSPQALEDFVTLWSEYDDGSGTIQPRHLEELLLKLDPPLGLGPYADNKDVLRFVYDLDIPLVNGRVPFHKTAFELVKRCSQATMPEGAIKEQIDRLVDKFFHELAAQDEMLNFSVAITVMKVQRKWRTRMRAAKLRRKNQWRKDRRDAPSYFDVFTNKVSVGEKYEAYREAQREAAKTWEAAQLASNKKVEKAELARRSEPRWRFNPKYAPPSLVTATAEKTGLLGLGKRAINVNKLVGLFGLRGGLFGDGGDADKGGRPAAAAEFPGGAYASAPVLPLSSGMAGPEPGAAWAPASQAVPQVISPHAPEPSSPLPRLLRAITHTTGQLNFRTSYNGGGALGPADATAVTGRVGGGTSIAGEVGPSGGRQAPRRAATAQVPGFVEADKERSVRGGALGGLAGLFRGQNSNSGVAAGANGLTSRAPSVLGAQPASPRNN</sequence>
<feature type="compositionally biased region" description="Polar residues" evidence="5">
    <location>
        <begin position="2597"/>
        <end position="2607"/>
    </location>
</feature>
<feature type="compositionally biased region" description="Low complexity" evidence="5">
    <location>
        <begin position="254"/>
        <end position="275"/>
    </location>
</feature>
<feature type="compositionally biased region" description="Polar residues" evidence="5">
    <location>
        <begin position="2131"/>
        <end position="2141"/>
    </location>
</feature>
<dbReference type="Gene3D" id="1.20.120.350">
    <property type="entry name" value="Voltage-gated potassium channels. Chain C"/>
    <property type="match status" value="4"/>
</dbReference>
<feature type="compositionally biased region" description="Gly residues" evidence="5">
    <location>
        <begin position="2614"/>
        <end position="2623"/>
    </location>
</feature>
<feature type="compositionally biased region" description="Pro residues" evidence="5">
    <location>
        <begin position="483"/>
        <end position="500"/>
    </location>
</feature>
<evidence type="ECO:0000256" key="6">
    <source>
        <dbReference type="SAM" id="Phobius"/>
    </source>
</evidence>
<feature type="compositionally biased region" description="Low complexity" evidence="5">
    <location>
        <begin position="2784"/>
        <end position="2807"/>
    </location>
</feature>
<dbReference type="GO" id="GO:0005248">
    <property type="term" value="F:voltage-gated sodium channel activity"/>
    <property type="evidence" value="ECO:0007669"/>
    <property type="project" value="TreeGrafter"/>
</dbReference>